<evidence type="ECO:0000256" key="7">
    <source>
        <dbReference type="ARBA" id="ARBA00022989"/>
    </source>
</evidence>
<dbReference type="AlphaFoldDB" id="A0A0Q0UH59"/>
<keyword evidence="7 9" id="KW-1133">Transmembrane helix</keyword>
<feature type="transmembrane region" description="Helical" evidence="9">
    <location>
        <begin position="225"/>
        <end position="244"/>
    </location>
</feature>
<feature type="transmembrane region" description="Helical" evidence="9">
    <location>
        <begin position="280"/>
        <end position="301"/>
    </location>
</feature>
<comment type="caution">
    <text evidence="10">The sequence shown here is derived from an EMBL/GenBank/DDBJ whole genome shotgun (WGS) entry which is preliminary data.</text>
</comment>
<evidence type="ECO:0000313" key="10">
    <source>
        <dbReference type="EMBL" id="KQB02934.1"/>
    </source>
</evidence>
<evidence type="ECO:0000256" key="9">
    <source>
        <dbReference type="SAM" id="Phobius"/>
    </source>
</evidence>
<dbReference type="Proteomes" id="UP000050491">
    <property type="component" value="Unassembled WGS sequence"/>
</dbReference>
<evidence type="ECO:0000256" key="6">
    <source>
        <dbReference type="ARBA" id="ARBA00022692"/>
    </source>
</evidence>
<feature type="transmembrane region" description="Helical" evidence="9">
    <location>
        <begin position="81"/>
        <end position="98"/>
    </location>
</feature>
<dbReference type="PATRIC" id="fig|1481663.12.peg.3558"/>
<dbReference type="InterPro" id="IPR001851">
    <property type="entry name" value="ABC_transp_permease"/>
</dbReference>
<dbReference type="RefSeq" id="WP_055064321.1">
    <property type="nucleotide sequence ID" value="NZ_LBGP01000008.1"/>
</dbReference>
<dbReference type="GO" id="GO:0005886">
    <property type="term" value="C:plasma membrane"/>
    <property type="evidence" value="ECO:0007669"/>
    <property type="project" value="UniProtKB-SubCell"/>
</dbReference>
<accession>A0A0Q0UH59</accession>
<evidence type="ECO:0000256" key="1">
    <source>
        <dbReference type="ARBA" id="ARBA00004429"/>
    </source>
</evidence>
<sequence>MSEKTMPKPTPAPKAKAKPIQWRDYIIYFVFVGIFIFFSVMLHDKGFLSSVNLMNIARQTATIAIMAVGMTFVLSAAEIDLSFGATVALAAIVSALTLQETDSILMAVSAALLVGTMIGFINGIFVTQVGIPSFLVTLGTTGIITGIARWSTSLQSIPIDNDTYAFIFGSGDIGPFSVLFIWTLLVAAVGAFVLRNTTFGKHVLATGGNKVSAMYSGINVNRIKLYVLMLNGFLAALAGILYSGRLYSARYTLGESDLMLVIAAVIIGGTSLFGGKGTVIGSVIGALIMGMVNNGLILMGLNVDQQLILRGIIVIVAVTFTMGQIRQLRKK</sequence>
<gene>
    <name evidence="10" type="ORF">XV92_05165</name>
</gene>
<dbReference type="CDD" id="cd06579">
    <property type="entry name" value="TM_PBP1_transp_AraH_like"/>
    <property type="match status" value="1"/>
</dbReference>
<evidence type="ECO:0000256" key="2">
    <source>
        <dbReference type="ARBA" id="ARBA00007942"/>
    </source>
</evidence>
<protein>
    <submittedName>
        <fullName evidence="10">ABC transporter permease</fullName>
    </submittedName>
</protein>
<dbReference type="PANTHER" id="PTHR32196">
    <property type="entry name" value="ABC TRANSPORTER PERMEASE PROTEIN YPHD-RELATED-RELATED"/>
    <property type="match status" value="1"/>
</dbReference>
<feature type="transmembrane region" description="Helical" evidence="9">
    <location>
        <begin position="55"/>
        <end position="74"/>
    </location>
</feature>
<evidence type="ECO:0000256" key="5">
    <source>
        <dbReference type="ARBA" id="ARBA00022519"/>
    </source>
</evidence>
<proteinExistence type="inferred from homology"/>
<feature type="transmembrane region" description="Helical" evidence="9">
    <location>
        <begin position="25"/>
        <end position="43"/>
    </location>
</feature>
<dbReference type="OrthoDB" id="8843934at2"/>
<evidence type="ECO:0000256" key="8">
    <source>
        <dbReference type="ARBA" id="ARBA00023136"/>
    </source>
</evidence>
<evidence type="ECO:0000256" key="3">
    <source>
        <dbReference type="ARBA" id="ARBA00022448"/>
    </source>
</evidence>
<feature type="transmembrane region" description="Helical" evidence="9">
    <location>
        <begin position="256"/>
        <end position="273"/>
    </location>
</feature>
<name>A0A0Q0UH59_VIBMT</name>
<comment type="similarity">
    <text evidence="2">Belongs to the binding-protein-dependent transport system permease family. AraH/RbsC subfamily.</text>
</comment>
<feature type="transmembrane region" description="Helical" evidence="9">
    <location>
        <begin position="133"/>
        <end position="153"/>
    </location>
</feature>
<organism evidence="10 11">
    <name type="scientific">Vibrio metoecus</name>
    <dbReference type="NCBI Taxonomy" id="1481663"/>
    <lineage>
        <taxon>Bacteria</taxon>
        <taxon>Pseudomonadati</taxon>
        <taxon>Pseudomonadota</taxon>
        <taxon>Gammaproteobacteria</taxon>
        <taxon>Vibrionales</taxon>
        <taxon>Vibrionaceae</taxon>
        <taxon>Vibrio</taxon>
    </lineage>
</organism>
<dbReference type="EMBL" id="LBGP01000008">
    <property type="protein sequence ID" value="KQB02934.1"/>
    <property type="molecule type" value="Genomic_DNA"/>
</dbReference>
<reference evidence="10 11" key="1">
    <citation type="journal article" date="2015" name="Genome Biol. Evol.">
        <title>The Dynamics of Genetic Interactions between Vibrio metoecus and Vibrio cholerae, Two Close Relatives Co-Occurring in the Environment.</title>
        <authorList>
            <person name="Orata F.D."/>
            <person name="Kirchberger P.C."/>
            <person name="Meheust R."/>
            <person name="Barlow E.J."/>
            <person name="Tarr C.L."/>
            <person name="Boucher Y."/>
        </authorList>
    </citation>
    <scope>NUCLEOTIDE SEQUENCE [LARGE SCALE GENOMIC DNA]</scope>
    <source>
        <strain evidence="10 11">YB5B04</strain>
    </source>
</reference>
<keyword evidence="5" id="KW-0997">Cell inner membrane</keyword>
<dbReference type="PANTHER" id="PTHR32196:SF21">
    <property type="entry name" value="ABC TRANSPORTER PERMEASE PROTEIN YPHD-RELATED"/>
    <property type="match status" value="1"/>
</dbReference>
<feature type="transmembrane region" description="Helical" evidence="9">
    <location>
        <begin position="104"/>
        <end position="126"/>
    </location>
</feature>
<evidence type="ECO:0000313" key="11">
    <source>
        <dbReference type="Proteomes" id="UP000050491"/>
    </source>
</evidence>
<keyword evidence="4" id="KW-1003">Cell membrane</keyword>
<comment type="subcellular location">
    <subcellularLocation>
        <location evidence="1">Cell inner membrane</location>
        <topology evidence="1">Multi-pass membrane protein</topology>
    </subcellularLocation>
</comment>
<keyword evidence="6 9" id="KW-0812">Transmembrane</keyword>
<keyword evidence="8 9" id="KW-0472">Membrane</keyword>
<keyword evidence="3" id="KW-0813">Transport</keyword>
<dbReference type="Pfam" id="PF02653">
    <property type="entry name" value="BPD_transp_2"/>
    <property type="match status" value="1"/>
</dbReference>
<feature type="transmembrane region" description="Helical" evidence="9">
    <location>
        <begin position="173"/>
        <end position="194"/>
    </location>
</feature>
<dbReference type="GO" id="GO:0022857">
    <property type="term" value="F:transmembrane transporter activity"/>
    <property type="evidence" value="ECO:0007669"/>
    <property type="project" value="InterPro"/>
</dbReference>
<evidence type="ECO:0000256" key="4">
    <source>
        <dbReference type="ARBA" id="ARBA00022475"/>
    </source>
</evidence>
<feature type="transmembrane region" description="Helical" evidence="9">
    <location>
        <begin position="307"/>
        <end position="325"/>
    </location>
</feature>